<name>A0A2H0N5U0_9BACT</name>
<feature type="domain" description="Glycosyltransferase subfamily 4-like N-terminal" evidence="1">
    <location>
        <begin position="14"/>
        <end position="147"/>
    </location>
</feature>
<protein>
    <recommendedName>
        <fullName evidence="1">Glycosyltransferase subfamily 4-like N-terminal domain-containing protein</fullName>
    </recommendedName>
</protein>
<dbReference type="PANTHER" id="PTHR45947">
    <property type="entry name" value="SULFOQUINOVOSYL TRANSFERASE SQD2"/>
    <property type="match status" value="1"/>
</dbReference>
<dbReference type="InterPro" id="IPR028098">
    <property type="entry name" value="Glyco_trans_4-like_N"/>
</dbReference>
<proteinExistence type="predicted"/>
<organism evidence="2 3">
    <name type="scientific">Candidatus Magasanikbacteria bacterium CG11_big_fil_rev_8_21_14_0_20_39_34</name>
    <dbReference type="NCBI Taxonomy" id="1974653"/>
    <lineage>
        <taxon>Bacteria</taxon>
        <taxon>Candidatus Magasanikiibacteriota</taxon>
    </lineage>
</organism>
<dbReference type="Gene3D" id="3.40.50.2000">
    <property type="entry name" value="Glycogen Phosphorylase B"/>
    <property type="match status" value="2"/>
</dbReference>
<dbReference type="Pfam" id="PF13439">
    <property type="entry name" value="Glyco_transf_4"/>
    <property type="match status" value="1"/>
</dbReference>
<reference evidence="2 3" key="1">
    <citation type="submission" date="2017-09" db="EMBL/GenBank/DDBJ databases">
        <title>Depth-based differentiation of microbial function through sediment-hosted aquifers and enrichment of novel symbionts in the deep terrestrial subsurface.</title>
        <authorList>
            <person name="Probst A.J."/>
            <person name="Ladd B."/>
            <person name="Jarett J.K."/>
            <person name="Geller-Mcgrath D.E."/>
            <person name="Sieber C.M."/>
            <person name="Emerson J.B."/>
            <person name="Anantharaman K."/>
            <person name="Thomas B.C."/>
            <person name="Malmstrom R."/>
            <person name="Stieglmeier M."/>
            <person name="Klingl A."/>
            <person name="Woyke T."/>
            <person name="Ryan C.M."/>
            <person name="Banfield J.F."/>
        </authorList>
    </citation>
    <scope>NUCLEOTIDE SEQUENCE [LARGE SCALE GENOMIC DNA]</scope>
    <source>
        <strain evidence="2">CG11_big_fil_rev_8_21_14_0_20_39_34</strain>
    </source>
</reference>
<dbReference type="Pfam" id="PF13692">
    <property type="entry name" value="Glyco_trans_1_4"/>
    <property type="match status" value="1"/>
</dbReference>
<evidence type="ECO:0000313" key="3">
    <source>
        <dbReference type="Proteomes" id="UP000229600"/>
    </source>
</evidence>
<dbReference type="SUPFAM" id="SSF53756">
    <property type="entry name" value="UDP-Glycosyltransferase/glycogen phosphorylase"/>
    <property type="match status" value="1"/>
</dbReference>
<evidence type="ECO:0000259" key="1">
    <source>
        <dbReference type="Pfam" id="PF13439"/>
    </source>
</evidence>
<dbReference type="EMBL" id="PCWN01000007">
    <property type="protein sequence ID" value="PIR04252.1"/>
    <property type="molecule type" value="Genomic_DNA"/>
</dbReference>
<dbReference type="Proteomes" id="UP000229600">
    <property type="component" value="Unassembled WGS sequence"/>
</dbReference>
<dbReference type="GO" id="GO:0016757">
    <property type="term" value="F:glycosyltransferase activity"/>
    <property type="evidence" value="ECO:0007669"/>
    <property type="project" value="TreeGrafter"/>
</dbReference>
<accession>A0A2H0N5U0</accession>
<evidence type="ECO:0000313" key="2">
    <source>
        <dbReference type="EMBL" id="PIR04252.1"/>
    </source>
</evidence>
<dbReference type="PANTHER" id="PTHR45947:SF3">
    <property type="entry name" value="SULFOQUINOVOSYL TRANSFERASE SQD2"/>
    <property type="match status" value="1"/>
</dbReference>
<dbReference type="CDD" id="cd03801">
    <property type="entry name" value="GT4_PimA-like"/>
    <property type="match status" value="1"/>
</dbReference>
<sequence length="383" mass="43410">MKIAQIVCTFPPYYGGMGNSVYELSKGLIDLGHDVEVITPQYQKDTDSEKMEYVRRLDPRFSYGNAAVLPQVKSILSGYDLVHLHYPFFGTAGMVYRFKKDNPKIPLVITYHMDPRGSGWKGLLFQMYAKYYMPRVLRSADLLVSASFDYLLQSGAEKIYKENKEKWIEIPFGVDIHRFFPGEKESALLDELGLQRDIPTVLFVGGMDRAHYFKGIPVLLRALSLLKKKRVPFQAIFVGDGDMKGEYERVCGALFLKTWVRFVGKVSAEQLPSYYRLADLFVLPSIDISEAFGMVLLESFASGVPVVASDLPGVRSIANQGGVVVPAAHELELASAIADYFQENITTKGLWARRVRELAEDKFSWEHIAGRFQQEYEKLVRKV</sequence>
<comment type="caution">
    <text evidence="2">The sequence shown here is derived from an EMBL/GenBank/DDBJ whole genome shotgun (WGS) entry which is preliminary data.</text>
</comment>
<gene>
    <name evidence="2" type="ORF">COV59_03660</name>
</gene>
<dbReference type="AlphaFoldDB" id="A0A2H0N5U0"/>
<dbReference type="InterPro" id="IPR050194">
    <property type="entry name" value="Glycosyltransferase_grp1"/>
</dbReference>